<dbReference type="AlphaFoldDB" id="A0AA39QU00"/>
<sequence>MSVSAEPLPLGSQPQRRVRKILSLDGGGVRGLSEILILQSLMRMLSFERRVDVEPWQEFDMICGTSTGGLLAIMLGRLKMTLAEVQSAYLAFASTIFTPKHHKLNPTRAYDKLKASGKYQSEELNKYIKDLLKSRGMSQDELLKDPDPENCKVFVCAVRAEDTSAAAVIRSYRSPRPDLLYGSIKIWEAARATSAATTFFDPIEILPFKQRYVDGALGWNNPIELADVEARDFWENDDRIIVSLGTGSVPGQEWGGDIVDLARQLARIVTQADMTNDRFRKGHPELINDNRLFRFTVTQGLGNIGLDEHEAFNRIAAYTETYVSNDDIYRLLKTCVRSLKDGGQRLNLAGPHGS</sequence>
<keyword evidence="1 4" id="KW-0378">Hydrolase</keyword>
<dbReference type="GO" id="GO:0016020">
    <property type="term" value="C:membrane"/>
    <property type="evidence" value="ECO:0007669"/>
    <property type="project" value="TreeGrafter"/>
</dbReference>
<dbReference type="PANTHER" id="PTHR24185:SF1">
    <property type="entry name" value="CALCIUM-INDEPENDENT PHOSPHOLIPASE A2-GAMMA"/>
    <property type="match status" value="1"/>
</dbReference>
<dbReference type="PANTHER" id="PTHR24185">
    <property type="entry name" value="CALCIUM-INDEPENDENT PHOSPHOLIPASE A2-GAMMA"/>
    <property type="match status" value="1"/>
</dbReference>
<evidence type="ECO:0000256" key="1">
    <source>
        <dbReference type="ARBA" id="ARBA00022801"/>
    </source>
</evidence>
<dbReference type="GO" id="GO:0016042">
    <property type="term" value="P:lipid catabolic process"/>
    <property type="evidence" value="ECO:0007669"/>
    <property type="project" value="UniProtKB-UniRule"/>
</dbReference>
<name>A0AA39QU00_9LECA</name>
<evidence type="ECO:0000256" key="4">
    <source>
        <dbReference type="PROSITE-ProRule" id="PRU01161"/>
    </source>
</evidence>
<proteinExistence type="predicted"/>
<evidence type="ECO:0000313" key="6">
    <source>
        <dbReference type="EMBL" id="KAK0507889.1"/>
    </source>
</evidence>
<dbReference type="InterPro" id="IPR002641">
    <property type="entry name" value="PNPLA_dom"/>
</dbReference>
<dbReference type="Proteomes" id="UP001166286">
    <property type="component" value="Unassembled WGS sequence"/>
</dbReference>
<dbReference type="InterPro" id="IPR016035">
    <property type="entry name" value="Acyl_Trfase/lysoPLipase"/>
</dbReference>
<feature type="active site" description="Proton acceptor" evidence="4">
    <location>
        <position position="214"/>
    </location>
</feature>
<feature type="short sequence motif" description="DGA/G" evidence="4">
    <location>
        <begin position="214"/>
        <end position="216"/>
    </location>
</feature>
<evidence type="ECO:0000313" key="7">
    <source>
        <dbReference type="Proteomes" id="UP001166286"/>
    </source>
</evidence>
<keyword evidence="2 4" id="KW-0442">Lipid degradation</keyword>
<dbReference type="GO" id="GO:0047499">
    <property type="term" value="F:calcium-independent phospholipase A2 activity"/>
    <property type="evidence" value="ECO:0007669"/>
    <property type="project" value="TreeGrafter"/>
</dbReference>
<dbReference type="Gene3D" id="3.40.1090.10">
    <property type="entry name" value="Cytosolic phospholipase A2 catalytic domain"/>
    <property type="match status" value="1"/>
</dbReference>
<dbReference type="PROSITE" id="PS51635">
    <property type="entry name" value="PNPLA"/>
    <property type="match status" value="1"/>
</dbReference>
<keyword evidence="3 4" id="KW-0443">Lipid metabolism</keyword>
<reference evidence="6" key="1">
    <citation type="submission" date="2023-03" db="EMBL/GenBank/DDBJ databases">
        <title>Complete genome of Cladonia borealis.</title>
        <authorList>
            <person name="Park H."/>
        </authorList>
    </citation>
    <scope>NUCLEOTIDE SEQUENCE</scope>
    <source>
        <strain evidence="6">ANT050790</strain>
    </source>
</reference>
<organism evidence="6 7">
    <name type="scientific">Cladonia borealis</name>
    <dbReference type="NCBI Taxonomy" id="184061"/>
    <lineage>
        <taxon>Eukaryota</taxon>
        <taxon>Fungi</taxon>
        <taxon>Dikarya</taxon>
        <taxon>Ascomycota</taxon>
        <taxon>Pezizomycotina</taxon>
        <taxon>Lecanoromycetes</taxon>
        <taxon>OSLEUM clade</taxon>
        <taxon>Lecanoromycetidae</taxon>
        <taxon>Lecanorales</taxon>
        <taxon>Lecanorineae</taxon>
        <taxon>Cladoniaceae</taxon>
        <taxon>Cladonia</taxon>
    </lineage>
</organism>
<gene>
    <name evidence="6" type="ORF">JMJ35_009778</name>
</gene>
<dbReference type="EMBL" id="JAFEKC020000022">
    <property type="protein sequence ID" value="KAK0507889.1"/>
    <property type="molecule type" value="Genomic_DNA"/>
</dbReference>
<evidence type="ECO:0000256" key="2">
    <source>
        <dbReference type="ARBA" id="ARBA00022963"/>
    </source>
</evidence>
<feature type="short sequence motif" description="GXSXG" evidence="4">
    <location>
        <begin position="64"/>
        <end position="68"/>
    </location>
</feature>
<feature type="domain" description="PNPLA" evidence="5">
    <location>
        <begin position="22"/>
        <end position="227"/>
    </location>
</feature>
<protein>
    <recommendedName>
        <fullName evidence="5">PNPLA domain-containing protein</fullName>
    </recommendedName>
</protein>
<dbReference type="GO" id="GO:0019369">
    <property type="term" value="P:arachidonate metabolic process"/>
    <property type="evidence" value="ECO:0007669"/>
    <property type="project" value="TreeGrafter"/>
</dbReference>
<dbReference type="Pfam" id="PF01734">
    <property type="entry name" value="Patatin"/>
    <property type="match status" value="1"/>
</dbReference>
<accession>A0AA39QU00</accession>
<evidence type="ECO:0000259" key="5">
    <source>
        <dbReference type="PROSITE" id="PS51635"/>
    </source>
</evidence>
<feature type="short sequence motif" description="GXGXXG" evidence="4">
    <location>
        <begin position="26"/>
        <end position="31"/>
    </location>
</feature>
<dbReference type="SUPFAM" id="SSF52151">
    <property type="entry name" value="FabD/lysophospholipase-like"/>
    <property type="match status" value="1"/>
</dbReference>
<keyword evidence="7" id="KW-1185">Reference proteome</keyword>
<comment type="caution">
    <text evidence="6">The sequence shown here is derived from an EMBL/GenBank/DDBJ whole genome shotgun (WGS) entry which is preliminary data.</text>
</comment>
<dbReference type="GO" id="GO:0046486">
    <property type="term" value="P:glycerolipid metabolic process"/>
    <property type="evidence" value="ECO:0007669"/>
    <property type="project" value="UniProtKB-ARBA"/>
</dbReference>
<feature type="active site" description="Nucleophile" evidence="4">
    <location>
        <position position="66"/>
    </location>
</feature>
<evidence type="ECO:0000256" key="3">
    <source>
        <dbReference type="ARBA" id="ARBA00023098"/>
    </source>
</evidence>